<accession>A0A1I3Z726</accession>
<dbReference type="PRINTS" id="PR00740">
    <property type="entry name" value="GLHYDRLASE27"/>
</dbReference>
<dbReference type="InterPro" id="IPR017853">
    <property type="entry name" value="GH"/>
</dbReference>
<sequence>MKNVSTLASADGKRLALTRRHGMYSLCCLLLAIMLLAWSAAARSFAVDTATPARTPPMGWNSWNHFGTAVTAADIRHAADALVSSGMAAAGYRYVIIDDGWQGERDARGVLHPNAKFPDMKALAAYVHAKGLEFGIYSSPGKRTCGGYAGSAGHEAQDARTFASWGVDYLKYDMCSFTRQLEGKPPARQVAMMKAAYLRMHHALDATGRPIVYALCNGGWGRIWTWGAAVGGNLWRSSADIRSNYQSMLFNATSQLGLQRYAGPGHWNDPDMLEIGNPGMDDPAMERTHMSLWTLLAAPLIAGNDLSAMNADTRAVLTNPEVLAIDQDPRGVQGRRVAQRGPIQLWARPLANGTLAVGLFNTLDHPLGATLDFEALGLHGAVPARDLWRHRDLGDIDTRRVFQVPAHGVILLELGVPAKS</sequence>
<dbReference type="InterPro" id="IPR013780">
    <property type="entry name" value="Glyco_hydro_b"/>
</dbReference>
<reference evidence="8" key="1">
    <citation type="submission" date="2016-10" db="EMBL/GenBank/DDBJ databases">
        <authorList>
            <person name="Varghese N."/>
            <person name="Submissions S."/>
        </authorList>
    </citation>
    <scope>NUCLEOTIDE SEQUENCE [LARGE SCALE GENOMIC DNA]</scope>
    <source>
        <strain evidence="8">MO64</strain>
    </source>
</reference>
<dbReference type="InterPro" id="IPR000111">
    <property type="entry name" value="Glyco_hydro_27/36_CS"/>
</dbReference>
<dbReference type="Proteomes" id="UP000198725">
    <property type="component" value="Unassembled WGS sequence"/>
</dbReference>
<dbReference type="PANTHER" id="PTHR11452:SF75">
    <property type="entry name" value="ALPHA-GALACTOSIDASE MEL1"/>
    <property type="match status" value="1"/>
</dbReference>
<evidence type="ECO:0000256" key="1">
    <source>
        <dbReference type="ARBA" id="ARBA00009743"/>
    </source>
</evidence>
<keyword evidence="8" id="KW-1185">Reference proteome</keyword>
<organism evidence="7 8">
    <name type="scientific">Rhodanobacter glycinis</name>
    <dbReference type="NCBI Taxonomy" id="582702"/>
    <lineage>
        <taxon>Bacteria</taxon>
        <taxon>Pseudomonadati</taxon>
        <taxon>Pseudomonadota</taxon>
        <taxon>Gammaproteobacteria</taxon>
        <taxon>Lysobacterales</taxon>
        <taxon>Rhodanobacteraceae</taxon>
        <taxon>Rhodanobacter</taxon>
    </lineage>
</organism>
<dbReference type="InterPro" id="IPR013785">
    <property type="entry name" value="Aldolase_TIM"/>
</dbReference>
<protein>
    <recommendedName>
        <fullName evidence="5">Alpha-galactosidase</fullName>
        <ecNumber evidence="5">3.2.1.22</ecNumber>
    </recommendedName>
    <alternativeName>
        <fullName evidence="5">Melibiase</fullName>
    </alternativeName>
</protein>
<dbReference type="FunFam" id="3.20.20.70:FF:000197">
    <property type="entry name" value="Alpha-galactosidase"/>
    <property type="match status" value="1"/>
</dbReference>
<dbReference type="AlphaFoldDB" id="A0A1I3Z726"/>
<evidence type="ECO:0000256" key="3">
    <source>
        <dbReference type="ARBA" id="ARBA00022801"/>
    </source>
</evidence>
<dbReference type="RefSeq" id="WP_245734854.1">
    <property type="nucleotide sequence ID" value="NZ_FOSR01000002.1"/>
</dbReference>
<dbReference type="PANTHER" id="PTHR11452">
    <property type="entry name" value="ALPHA-GALACTOSIDASE/ALPHA-N-ACETYLGALACTOSAMINIDASE"/>
    <property type="match status" value="1"/>
</dbReference>
<dbReference type="EC" id="3.2.1.22" evidence="5"/>
<dbReference type="GO" id="GO:0005975">
    <property type="term" value="P:carbohydrate metabolic process"/>
    <property type="evidence" value="ECO:0007669"/>
    <property type="project" value="InterPro"/>
</dbReference>
<evidence type="ECO:0000313" key="7">
    <source>
        <dbReference type="EMBL" id="SFK39898.1"/>
    </source>
</evidence>
<evidence type="ECO:0000256" key="5">
    <source>
        <dbReference type="RuleBase" id="RU361168"/>
    </source>
</evidence>
<dbReference type="SUPFAM" id="SSF51011">
    <property type="entry name" value="Glycosyl hydrolase domain"/>
    <property type="match status" value="1"/>
</dbReference>
<name>A0A1I3Z726_9GAMM</name>
<evidence type="ECO:0000256" key="2">
    <source>
        <dbReference type="ARBA" id="ARBA00022729"/>
    </source>
</evidence>
<comment type="catalytic activity">
    <reaction evidence="5">
        <text>Hydrolysis of terminal, non-reducing alpha-D-galactose residues in alpha-D-galactosides, including galactose oligosaccharides, galactomannans and galactolipids.</text>
        <dbReference type="EC" id="3.2.1.22"/>
    </reaction>
</comment>
<dbReference type="PROSITE" id="PS00512">
    <property type="entry name" value="ALPHA_GALACTOSIDASE"/>
    <property type="match status" value="1"/>
</dbReference>
<evidence type="ECO:0000313" key="8">
    <source>
        <dbReference type="Proteomes" id="UP000198725"/>
    </source>
</evidence>
<gene>
    <name evidence="7" type="ORF">SAMN05192579_102243</name>
</gene>
<keyword evidence="4 5" id="KW-0326">Glycosidase</keyword>
<keyword evidence="3 5" id="KW-0378">Hydrolase</keyword>
<comment type="similarity">
    <text evidence="1 5">Belongs to the glycosyl hydrolase 27 family.</text>
</comment>
<dbReference type="Gene3D" id="3.20.20.70">
    <property type="entry name" value="Aldolase class I"/>
    <property type="match status" value="1"/>
</dbReference>
<dbReference type="Pfam" id="PF17801">
    <property type="entry name" value="Melibiase_C"/>
    <property type="match status" value="1"/>
</dbReference>
<evidence type="ECO:0000256" key="4">
    <source>
        <dbReference type="ARBA" id="ARBA00023295"/>
    </source>
</evidence>
<keyword evidence="5" id="KW-1015">Disulfide bond</keyword>
<dbReference type="CDD" id="cd14792">
    <property type="entry name" value="GH27"/>
    <property type="match status" value="1"/>
</dbReference>
<dbReference type="InterPro" id="IPR002241">
    <property type="entry name" value="Glyco_hydro_27"/>
</dbReference>
<proteinExistence type="inferred from homology"/>
<dbReference type="EMBL" id="FOSR01000002">
    <property type="protein sequence ID" value="SFK39898.1"/>
    <property type="molecule type" value="Genomic_DNA"/>
</dbReference>
<keyword evidence="2" id="KW-0732">Signal</keyword>
<dbReference type="InterPro" id="IPR041233">
    <property type="entry name" value="Melibiase_C"/>
</dbReference>
<dbReference type="GO" id="GO:0004557">
    <property type="term" value="F:alpha-galactosidase activity"/>
    <property type="evidence" value="ECO:0007669"/>
    <property type="project" value="UniProtKB-EC"/>
</dbReference>
<dbReference type="SUPFAM" id="SSF51445">
    <property type="entry name" value="(Trans)glycosidases"/>
    <property type="match status" value="1"/>
</dbReference>
<dbReference type="Gene3D" id="2.60.40.1180">
    <property type="entry name" value="Golgi alpha-mannosidase II"/>
    <property type="match status" value="1"/>
</dbReference>
<feature type="domain" description="Alpha galactosidase C-terminal" evidence="6">
    <location>
        <begin position="341"/>
        <end position="414"/>
    </location>
</feature>
<evidence type="ECO:0000259" key="6">
    <source>
        <dbReference type="Pfam" id="PF17801"/>
    </source>
</evidence>
<dbReference type="Pfam" id="PF16499">
    <property type="entry name" value="Melibiase_2"/>
    <property type="match status" value="1"/>
</dbReference>